<dbReference type="PANTHER" id="PTHR28262">
    <property type="entry name" value="DASH COMPLEX SUBUNIT SPC19"/>
    <property type="match status" value="1"/>
</dbReference>
<dbReference type="Pfam" id="PF08287">
    <property type="entry name" value="DASH_Spc19"/>
    <property type="match status" value="1"/>
</dbReference>
<dbReference type="EMBL" id="JAIXMP010000011">
    <property type="protein sequence ID" value="KAI9265185.1"/>
    <property type="molecule type" value="Genomic_DNA"/>
</dbReference>
<dbReference type="InterPro" id="IPR013251">
    <property type="entry name" value="DASH_Spc19"/>
</dbReference>
<organism evidence="14 15">
    <name type="scientific">Phascolomyces articulosus</name>
    <dbReference type="NCBI Taxonomy" id="60185"/>
    <lineage>
        <taxon>Eukaryota</taxon>
        <taxon>Fungi</taxon>
        <taxon>Fungi incertae sedis</taxon>
        <taxon>Mucoromycota</taxon>
        <taxon>Mucoromycotina</taxon>
        <taxon>Mucoromycetes</taxon>
        <taxon>Mucorales</taxon>
        <taxon>Lichtheimiaceae</taxon>
        <taxon>Phascolomyces</taxon>
    </lineage>
</organism>
<feature type="region of interest" description="Disordered" evidence="13">
    <location>
        <begin position="105"/>
        <end position="159"/>
    </location>
</feature>
<dbReference type="PANTHER" id="PTHR28262:SF1">
    <property type="entry name" value="DASH COMPLEX SUBUNIT SPC19"/>
    <property type="match status" value="1"/>
</dbReference>
<evidence type="ECO:0000256" key="7">
    <source>
        <dbReference type="ARBA" id="ARBA00022490"/>
    </source>
</evidence>
<feature type="compositionally biased region" description="Basic and acidic residues" evidence="13">
    <location>
        <begin position="189"/>
        <end position="212"/>
    </location>
</feature>
<evidence type="ECO:0000256" key="2">
    <source>
        <dbReference type="ARBA" id="ARBA00004186"/>
    </source>
</evidence>
<sequence length="273" mass="31194">MEQTEWRKPYTLLENLQGASSCLEGTVQNLSASINTLKGVTQDYDRLRTVTEFQMQSEIISENDIRYAENEVIGKRLPEIESLLTRAQTGLDALEKEAKAMESKVDEQTEQLKSLEDEAITTQPTRQVKKPRLFKNSSSQQQQPISQSQSSLRSQTLQKKKKKLEHELISLQTRVNQEKLKIEQIQAEKAQEVKKKEKEAVTSSDNNKEDHAPSQINDQTMTTEDIHTLKQIKTLCKLLLPSEDSMMVAKLLEQHVKTDNNNNNNNNMNEVAI</sequence>
<evidence type="ECO:0000313" key="15">
    <source>
        <dbReference type="Proteomes" id="UP001209540"/>
    </source>
</evidence>
<name>A0AAD5K2D0_9FUNG</name>
<keyword evidence="8" id="KW-0995">Kinetochore</keyword>
<dbReference type="GO" id="GO:0008608">
    <property type="term" value="P:attachment of spindle microtubules to kinetochore"/>
    <property type="evidence" value="ECO:0007669"/>
    <property type="project" value="InterPro"/>
</dbReference>
<dbReference type="GO" id="GO:0042729">
    <property type="term" value="C:DASH complex"/>
    <property type="evidence" value="ECO:0007669"/>
    <property type="project" value="InterPro"/>
</dbReference>
<evidence type="ECO:0000256" key="12">
    <source>
        <dbReference type="ARBA" id="ARBA00032583"/>
    </source>
</evidence>
<evidence type="ECO:0000256" key="13">
    <source>
        <dbReference type="SAM" id="MobiDB-lite"/>
    </source>
</evidence>
<evidence type="ECO:0000313" key="14">
    <source>
        <dbReference type="EMBL" id="KAI9265185.1"/>
    </source>
</evidence>
<evidence type="ECO:0000256" key="9">
    <source>
        <dbReference type="ARBA" id="ARBA00023212"/>
    </source>
</evidence>
<keyword evidence="7" id="KW-0963">Cytoplasm</keyword>
<comment type="subcellular location">
    <subcellularLocation>
        <location evidence="3">Chromosome</location>
        <location evidence="3">Centromere</location>
        <location evidence="3">Kinetochore</location>
    </subcellularLocation>
    <subcellularLocation>
        <location evidence="2">Cytoplasm</location>
        <location evidence="2">Cytoskeleton</location>
        <location evidence="2">Spindle</location>
    </subcellularLocation>
    <subcellularLocation>
        <location evidence="1">Nucleus</location>
    </subcellularLocation>
</comment>
<feature type="compositionally biased region" description="Low complexity" evidence="13">
    <location>
        <begin position="135"/>
        <end position="157"/>
    </location>
</feature>
<evidence type="ECO:0000256" key="4">
    <source>
        <dbReference type="ARBA" id="ARBA00008952"/>
    </source>
</evidence>
<feature type="region of interest" description="Disordered" evidence="13">
    <location>
        <begin position="188"/>
        <end position="221"/>
    </location>
</feature>
<protein>
    <recommendedName>
        <fullName evidence="5">DASH complex subunit SPC19</fullName>
    </recommendedName>
    <alternativeName>
        <fullName evidence="12">Outer kinetochore protein SPC19</fullName>
    </alternativeName>
</protein>
<keyword evidence="9" id="KW-0206">Cytoskeleton</keyword>
<evidence type="ECO:0000256" key="5">
    <source>
        <dbReference type="ARBA" id="ARBA00016329"/>
    </source>
</evidence>
<keyword evidence="10" id="KW-0539">Nucleus</keyword>
<keyword evidence="11" id="KW-0137">Centromere</keyword>
<dbReference type="Proteomes" id="UP001209540">
    <property type="component" value="Unassembled WGS sequence"/>
</dbReference>
<comment type="caution">
    <text evidence="14">The sequence shown here is derived from an EMBL/GenBank/DDBJ whole genome shotgun (WGS) entry which is preliminary data.</text>
</comment>
<evidence type="ECO:0000256" key="8">
    <source>
        <dbReference type="ARBA" id="ARBA00022838"/>
    </source>
</evidence>
<accession>A0AAD5K2D0</accession>
<evidence type="ECO:0000256" key="6">
    <source>
        <dbReference type="ARBA" id="ARBA00022454"/>
    </source>
</evidence>
<reference evidence="14" key="2">
    <citation type="submission" date="2023-02" db="EMBL/GenBank/DDBJ databases">
        <authorList>
            <consortium name="DOE Joint Genome Institute"/>
            <person name="Mondo S.J."/>
            <person name="Chang Y."/>
            <person name="Wang Y."/>
            <person name="Ahrendt S."/>
            <person name="Andreopoulos W."/>
            <person name="Barry K."/>
            <person name="Beard J."/>
            <person name="Benny G.L."/>
            <person name="Blankenship S."/>
            <person name="Bonito G."/>
            <person name="Cuomo C."/>
            <person name="Desiro A."/>
            <person name="Gervers K.A."/>
            <person name="Hundley H."/>
            <person name="Kuo A."/>
            <person name="LaButti K."/>
            <person name="Lang B.F."/>
            <person name="Lipzen A."/>
            <person name="O'Donnell K."/>
            <person name="Pangilinan J."/>
            <person name="Reynolds N."/>
            <person name="Sandor L."/>
            <person name="Smith M.W."/>
            <person name="Tsang A."/>
            <person name="Grigoriev I.V."/>
            <person name="Stajich J.E."/>
            <person name="Spatafora J.W."/>
        </authorList>
    </citation>
    <scope>NUCLEOTIDE SEQUENCE</scope>
    <source>
        <strain evidence="14">RSA 2281</strain>
    </source>
</reference>
<dbReference type="AlphaFoldDB" id="A0AAD5K2D0"/>
<evidence type="ECO:0000256" key="10">
    <source>
        <dbReference type="ARBA" id="ARBA00023242"/>
    </source>
</evidence>
<gene>
    <name evidence="14" type="ORF">BDA99DRAFT_507994</name>
</gene>
<proteinExistence type="inferred from homology"/>
<evidence type="ECO:0000256" key="11">
    <source>
        <dbReference type="ARBA" id="ARBA00023328"/>
    </source>
</evidence>
<keyword evidence="15" id="KW-1185">Reference proteome</keyword>
<comment type="similarity">
    <text evidence="4">Belongs to the DASH complex SPC19 family.</text>
</comment>
<reference evidence="14" key="1">
    <citation type="journal article" date="2022" name="IScience">
        <title>Evolution of zygomycete secretomes and the origins of terrestrial fungal ecologies.</title>
        <authorList>
            <person name="Chang Y."/>
            <person name="Wang Y."/>
            <person name="Mondo S."/>
            <person name="Ahrendt S."/>
            <person name="Andreopoulos W."/>
            <person name="Barry K."/>
            <person name="Beard J."/>
            <person name="Benny G.L."/>
            <person name="Blankenship S."/>
            <person name="Bonito G."/>
            <person name="Cuomo C."/>
            <person name="Desiro A."/>
            <person name="Gervers K.A."/>
            <person name="Hundley H."/>
            <person name="Kuo A."/>
            <person name="LaButti K."/>
            <person name="Lang B.F."/>
            <person name="Lipzen A."/>
            <person name="O'Donnell K."/>
            <person name="Pangilinan J."/>
            <person name="Reynolds N."/>
            <person name="Sandor L."/>
            <person name="Smith M.E."/>
            <person name="Tsang A."/>
            <person name="Grigoriev I.V."/>
            <person name="Stajich J.E."/>
            <person name="Spatafora J.W."/>
        </authorList>
    </citation>
    <scope>NUCLEOTIDE SEQUENCE</scope>
    <source>
        <strain evidence="14">RSA 2281</strain>
    </source>
</reference>
<evidence type="ECO:0000256" key="3">
    <source>
        <dbReference type="ARBA" id="ARBA00004629"/>
    </source>
</evidence>
<evidence type="ECO:0000256" key="1">
    <source>
        <dbReference type="ARBA" id="ARBA00004123"/>
    </source>
</evidence>
<dbReference type="GO" id="GO:0005876">
    <property type="term" value="C:spindle microtubule"/>
    <property type="evidence" value="ECO:0007669"/>
    <property type="project" value="InterPro"/>
</dbReference>
<keyword evidence="6" id="KW-0158">Chromosome</keyword>